<dbReference type="SUPFAM" id="SSF53756">
    <property type="entry name" value="UDP-Glycosyltransferase/glycogen phosphorylase"/>
    <property type="match status" value="1"/>
</dbReference>
<accession>A0A512BDA6</accession>
<keyword evidence="4" id="KW-1185">Reference proteome</keyword>
<evidence type="ECO:0000313" key="3">
    <source>
        <dbReference type="EMBL" id="GEO09940.1"/>
    </source>
</evidence>
<dbReference type="Pfam" id="PF00534">
    <property type="entry name" value="Glycos_transf_1"/>
    <property type="match status" value="1"/>
</dbReference>
<evidence type="ECO:0000259" key="1">
    <source>
        <dbReference type="Pfam" id="PF00534"/>
    </source>
</evidence>
<gene>
    <name evidence="3" type="ORF">SAE01_24360</name>
</gene>
<dbReference type="RefSeq" id="WP_147204053.1">
    <property type="nucleotide sequence ID" value="NZ_BJYT01000008.1"/>
</dbReference>
<feature type="domain" description="Glycosyl transferase family 1" evidence="1">
    <location>
        <begin position="216"/>
        <end position="368"/>
    </location>
</feature>
<feature type="domain" description="Glycosyltransferase subfamily 4-like N-terminal" evidence="2">
    <location>
        <begin position="15"/>
        <end position="197"/>
    </location>
</feature>
<dbReference type="OrthoDB" id="9806653at2"/>
<proteinExistence type="predicted"/>
<organism evidence="3 4">
    <name type="scientific">Segetibacter aerophilus</name>
    <dbReference type="NCBI Taxonomy" id="670293"/>
    <lineage>
        <taxon>Bacteria</taxon>
        <taxon>Pseudomonadati</taxon>
        <taxon>Bacteroidota</taxon>
        <taxon>Chitinophagia</taxon>
        <taxon>Chitinophagales</taxon>
        <taxon>Chitinophagaceae</taxon>
        <taxon>Segetibacter</taxon>
    </lineage>
</organism>
<comment type="caution">
    <text evidence="3">The sequence shown here is derived from an EMBL/GenBank/DDBJ whole genome shotgun (WGS) entry which is preliminary data.</text>
</comment>
<reference evidence="3 4" key="1">
    <citation type="submission" date="2019-07" db="EMBL/GenBank/DDBJ databases">
        <title>Whole genome shotgun sequence of Segetibacter aerophilus NBRC 106135.</title>
        <authorList>
            <person name="Hosoyama A."/>
            <person name="Uohara A."/>
            <person name="Ohji S."/>
            <person name="Ichikawa N."/>
        </authorList>
    </citation>
    <scope>NUCLEOTIDE SEQUENCE [LARGE SCALE GENOMIC DNA]</scope>
    <source>
        <strain evidence="3 4">NBRC 106135</strain>
    </source>
</reference>
<dbReference type="GO" id="GO:0016757">
    <property type="term" value="F:glycosyltransferase activity"/>
    <property type="evidence" value="ECO:0007669"/>
    <property type="project" value="InterPro"/>
</dbReference>
<dbReference type="EMBL" id="BJYT01000008">
    <property type="protein sequence ID" value="GEO09940.1"/>
    <property type="molecule type" value="Genomic_DNA"/>
</dbReference>
<evidence type="ECO:0000259" key="2">
    <source>
        <dbReference type="Pfam" id="PF13439"/>
    </source>
</evidence>
<dbReference type="Pfam" id="PF13439">
    <property type="entry name" value="Glyco_transf_4"/>
    <property type="match status" value="1"/>
</dbReference>
<dbReference type="InterPro" id="IPR001296">
    <property type="entry name" value="Glyco_trans_1"/>
</dbReference>
<dbReference type="PANTHER" id="PTHR45947">
    <property type="entry name" value="SULFOQUINOVOSYL TRANSFERASE SQD2"/>
    <property type="match status" value="1"/>
</dbReference>
<dbReference type="AlphaFoldDB" id="A0A512BDA6"/>
<protein>
    <submittedName>
        <fullName evidence="3">Colanic acid biosynthesis glycosyltransferase WcaL</fullName>
    </submittedName>
</protein>
<dbReference type="Proteomes" id="UP000321513">
    <property type="component" value="Unassembled WGS sequence"/>
</dbReference>
<dbReference type="InterPro" id="IPR028098">
    <property type="entry name" value="Glyco_trans_4-like_N"/>
</dbReference>
<dbReference type="Gene3D" id="3.40.50.2000">
    <property type="entry name" value="Glycogen Phosphorylase B"/>
    <property type="match status" value="2"/>
</dbReference>
<sequence>MKICLVTNEFPALTETFITTKALELSRRGHEITVIRNQDTNVINASHVDQVKKAGIKVLTYNGLQTKKGIAKAFLSHPSLVLKSFSLSGTAFKTKFKQQLQTMLLRKNAFDIVHVEFSGLGVAYGNTLDNLSAKLVISCRGTAEKVKPISEPNRKAQLHKLFTRVDAIHCVSQDMATTIAPYCNEPQKIFVNRPSIDPLVFKRTTPYAPSVSCLQIFTIGRFTFQKGYLIGLMAMRKLKNEGVKFNWQIVGDGPLKEEMMYHIHALQLEDWVELVGKKNRDEILELYNKADVFLLPSVYEGIANVCLEAMSMELPVVSTKSGGMDEVIVDGENGLLCEVYDVDSIAEKIKWLAHHPEKLAMWGVEARKTILERFTISRQVDEFEAQYANLIK</sequence>
<dbReference type="PANTHER" id="PTHR45947:SF3">
    <property type="entry name" value="SULFOQUINOVOSYL TRANSFERASE SQD2"/>
    <property type="match status" value="1"/>
</dbReference>
<dbReference type="CDD" id="cd03801">
    <property type="entry name" value="GT4_PimA-like"/>
    <property type="match status" value="1"/>
</dbReference>
<dbReference type="InterPro" id="IPR050194">
    <property type="entry name" value="Glycosyltransferase_grp1"/>
</dbReference>
<keyword evidence="3" id="KW-0808">Transferase</keyword>
<name>A0A512BDA6_9BACT</name>
<evidence type="ECO:0000313" key="4">
    <source>
        <dbReference type="Proteomes" id="UP000321513"/>
    </source>
</evidence>